<dbReference type="OrthoDB" id="105609at2"/>
<dbReference type="GO" id="GO:0000155">
    <property type="term" value="F:phosphorelay sensor kinase activity"/>
    <property type="evidence" value="ECO:0007669"/>
    <property type="project" value="InterPro"/>
</dbReference>
<dbReference type="InterPro" id="IPR005467">
    <property type="entry name" value="His_kinase_dom"/>
</dbReference>
<evidence type="ECO:0000259" key="2">
    <source>
        <dbReference type="PROSITE" id="PS50109"/>
    </source>
</evidence>
<keyword evidence="4" id="KW-1185">Reference proteome</keyword>
<dbReference type="Pfam" id="PF06580">
    <property type="entry name" value="His_kinase"/>
    <property type="match status" value="1"/>
</dbReference>
<accession>A0A3R9Q7Q5</accession>
<keyword evidence="3" id="KW-0418">Kinase</keyword>
<keyword evidence="1" id="KW-0812">Transmembrane</keyword>
<gene>
    <name evidence="3" type="ORF">EDE15_0142</name>
</gene>
<dbReference type="AlphaFoldDB" id="A0A3R9Q7Q5"/>
<keyword evidence="1" id="KW-0472">Membrane</keyword>
<dbReference type="PANTHER" id="PTHR34220">
    <property type="entry name" value="SENSOR HISTIDINE KINASE YPDA"/>
    <property type="match status" value="1"/>
</dbReference>
<feature type="domain" description="Histidine kinase" evidence="2">
    <location>
        <begin position="322"/>
        <end position="415"/>
    </location>
</feature>
<dbReference type="Proteomes" id="UP000269669">
    <property type="component" value="Unassembled WGS sequence"/>
</dbReference>
<dbReference type="SUPFAM" id="SSF55874">
    <property type="entry name" value="ATPase domain of HSP90 chaperone/DNA topoisomerase II/histidine kinase"/>
    <property type="match status" value="1"/>
</dbReference>
<dbReference type="EMBL" id="RSDW01000001">
    <property type="protein sequence ID" value="RSL14681.1"/>
    <property type="molecule type" value="Genomic_DNA"/>
</dbReference>
<dbReference type="InterPro" id="IPR050640">
    <property type="entry name" value="Bact_2-comp_sensor_kinase"/>
</dbReference>
<protein>
    <submittedName>
        <fullName evidence="3">Histidine kinase</fullName>
    </submittedName>
</protein>
<dbReference type="InterPro" id="IPR010559">
    <property type="entry name" value="Sig_transdc_His_kin_internal"/>
</dbReference>
<keyword evidence="1" id="KW-1133">Transmembrane helix</keyword>
<dbReference type="Gene3D" id="3.30.565.10">
    <property type="entry name" value="Histidine kinase-like ATPase, C-terminal domain"/>
    <property type="match status" value="1"/>
</dbReference>
<feature type="transmembrane region" description="Helical" evidence="1">
    <location>
        <begin position="96"/>
        <end position="115"/>
    </location>
</feature>
<dbReference type="InterPro" id="IPR003594">
    <property type="entry name" value="HATPase_dom"/>
</dbReference>
<proteinExistence type="predicted"/>
<reference evidence="3 4" key="1">
    <citation type="submission" date="2018-12" db="EMBL/GenBank/DDBJ databases">
        <title>Sequencing of bacterial isolates from soil warming experiment in Harvard Forest, Massachusetts, USA.</title>
        <authorList>
            <person name="Deangelis K."/>
        </authorList>
    </citation>
    <scope>NUCLEOTIDE SEQUENCE [LARGE SCALE GENOMIC DNA]</scope>
    <source>
        <strain evidence="3 4">EB153</strain>
    </source>
</reference>
<comment type="caution">
    <text evidence="3">The sequence shown here is derived from an EMBL/GenBank/DDBJ whole genome shotgun (WGS) entry which is preliminary data.</text>
</comment>
<sequence>MQHAFLTNSPAEMPNWIDVLASAVGHRGRPLHQKHVKAEGQAWQNEGVMSPRMRQRIRLIAGVWLGWTIAGLFYIIQDTVPRLYRGGAVPWKYVFVGWMTGVYVCAALTPALLWLGNRWPIERRVTYAALHLCLSVVFSILASTIEVPILLLLGVFPALPPPPSIAAGVRIMLSFGLQGGVIRYWAVIALHAVYRSQKNAKTREREAFTLKVQASELAQQLATAQLSSLKMQLQPHFLFNTLGAIMVLIQQQKTAQAEGIVEKLGDLLRLTLDDVEAQEVPLWRELEFLRLYLSIEQVRFEDRLRVRIAPTTLSEVLVPHMVLQPIVENAVRHGLGQSEEAVTIEVVANSSNGSLNLIVSDDGPGLLSPRPGRPGIGLTNTRNRLARLYGDSAHLVIGQAEGRGVRVTITLPIRTVPPEGSRCD</sequence>
<dbReference type="Pfam" id="PF02518">
    <property type="entry name" value="HATPase_c"/>
    <property type="match status" value="1"/>
</dbReference>
<evidence type="ECO:0000313" key="3">
    <source>
        <dbReference type="EMBL" id="RSL14681.1"/>
    </source>
</evidence>
<dbReference type="GO" id="GO:0016020">
    <property type="term" value="C:membrane"/>
    <property type="evidence" value="ECO:0007669"/>
    <property type="project" value="InterPro"/>
</dbReference>
<organism evidence="3 4">
    <name type="scientific">Edaphobacter aggregans</name>
    <dbReference type="NCBI Taxonomy" id="570835"/>
    <lineage>
        <taxon>Bacteria</taxon>
        <taxon>Pseudomonadati</taxon>
        <taxon>Acidobacteriota</taxon>
        <taxon>Terriglobia</taxon>
        <taxon>Terriglobales</taxon>
        <taxon>Acidobacteriaceae</taxon>
        <taxon>Edaphobacter</taxon>
    </lineage>
</organism>
<keyword evidence="3" id="KW-0808">Transferase</keyword>
<dbReference type="PANTHER" id="PTHR34220:SF7">
    <property type="entry name" value="SENSOR HISTIDINE KINASE YPDA"/>
    <property type="match status" value="1"/>
</dbReference>
<name>A0A3R9Q7Q5_9BACT</name>
<feature type="transmembrane region" description="Helical" evidence="1">
    <location>
        <begin position="171"/>
        <end position="194"/>
    </location>
</feature>
<evidence type="ECO:0000256" key="1">
    <source>
        <dbReference type="SAM" id="Phobius"/>
    </source>
</evidence>
<feature type="transmembrane region" description="Helical" evidence="1">
    <location>
        <begin position="59"/>
        <end position="76"/>
    </location>
</feature>
<dbReference type="InterPro" id="IPR036890">
    <property type="entry name" value="HATPase_C_sf"/>
</dbReference>
<evidence type="ECO:0000313" key="4">
    <source>
        <dbReference type="Proteomes" id="UP000269669"/>
    </source>
</evidence>
<feature type="transmembrane region" description="Helical" evidence="1">
    <location>
        <begin position="127"/>
        <end position="159"/>
    </location>
</feature>
<dbReference type="PROSITE" id="PS50109">
    <property type="entry name" value="HIS_KIN"/>
    <property type="match status" value="1"/>
</dbReference>